<dbReference type="PROSITE" id="PS50261">
    <property type="entry name" value="G_PROTEIN_RECEP_F2_4"/>
    <property type="match status" value="1"/>
</dbReference>
<evidence type="ECO:0000259" key="7">
    <source>
        <dbReference type="PROSITE" id="PS50261"/>
    </source>
</evidence>
<evidence type="ECO:0000256" key="4">
    <source>
        <dbReference type="ARBA" id="ARBA00023136"/>
    </source>
</evidence>
<dbReference type="GO" id="GO:0004930">
    <property type="term" value="F:G protein-coupled receptor activity"/>
    <property type="evidence" value="ECO:0007669"/>
    <property type="project" value="InterPro"/>
</dbReference>
<evidence type="ECO:0000256" key="2">
    <source>
        <dbReference type="ARBA" id="ARBA00022692"/>
    </source>
</evidence>
<feature type="compositionally biased region" description="Polar residues" evidence="5">
    <location>
        <begin position="743"/>
        <end position="766"/>
    </location>
</feature>
<dbReference type="AlphaFoldDB" id="B3RW35"/>
<keyword evidence="2 6" id="KW-0812">Transmembrane</keyword>
<comment type="subcellular location">
    <subcellularLocation>
        <location evidence="1">Membrane</location>
        <topology evidence="1">Multi-pass membrane protein</topology>
    </subcellularLocation>
</comment>
<dbReference type="KEGG" id="tad:TRIADDRAFT_55870"/>
<dbReference type="OrthoDB" id="5967113at2759"/>
<feature type="transmembrane region" description="Helical" evidence="6">
    <location>
        <begin position="398"/>
        <end position="427"/>
    </location>
</feature>
<dbReference type="PRINTS" id="PR00249">
    <property type="entry name" value="GPCRSECRETIN"/>
</dbReference>
<evidence type="ECO:0000313" key="9">
    <source>
        <dbReference type="Proteomes" id="UP000009022"/>
    </source>
</evidence>
<feature type="transmembrane region" description="Helical" evidence="6">
    <location>
        <begin position="568"/>
        <end position="591"/>
    </location>
</feature>
<keyword evidence="9" id="KW-1185">Reference proteome</keyword>
<evidence type="ECO:0000256" key="6">
    <source>
        <dbReference type="SAM" id="Phobius"/>
    </source>
</evidence>
<dbReference type="GO" id="GO:0005886">
    <property type="term" value="C:plasma membrane"/>
    <property type="evidence" value="ECO:0000318"/>
    <property type="project" value="GO_Central"/>
</dbReference>
<dbReference type="Pfam" id="PF00002">
    <property type="entry name" value="7tm_2"/>
    <property type="match status" value="1"/>
</dbReference>
<feature type="region of interest" description="Disordered" evidence="5">
    <location>
        <begin position="724"/>
        <end position="766"/>
    </location>
</feature>
<dbReference type="eggNOG" id="KOG4193">
    <property type="taxonomic scope" value="Eukaryota"/>
</dbReference>
<keyword evidence="3 6" id="KW-1133">Transmembrane helix</keyword>
<dbReference type="Gene3D" id="1.20.1070.10">
    <property type="entry name" value="Rhodopsin 7-helix transmembrane proteins"/>
    <property type="match status" value="1"/>
</dbReference>
<name>B3RW35_TRIAD</name>
<dbReference type="CTD" id="6753353"/>
<dbReference type="PhylomeDB" id="B3RW35"/>
<dbReference type="PANTHER" id="PTHR12011:SF347">
    <property type="entry name" value="FI21270P1-RELATED"/>
    <property type="match status" value="1"/>
</dbReference>
<feature type="transmembrane region" description="Helical" evidence="6">
    <location>
        <begin position="433"/>
        <end position="454"/>
    </location>
</feature>
<dbReference type="InterPro" id="IPR000832">
    <property type="entry name" value="GPCR_2_secretin-like"/>
</dbReference>
<dbReference type="RefSeq" id="XP_002112140.1">
    <property type="nucleotide sequence ID" value="XM_002112104.1"/>
</dbReference>
<dbReference type="GO" id="GO:0007166">
    <property type="term" value="P:cell surface receptor signaling pathway"/>
    <property type="evidence" value="ECO:0007669"/>
    <property type="project" value="InterPro"/>
</dbReference>
<accession>B3RW35</accession>
<evidence type="ECO:0000256" key="3">
    <source>
        <dbReference type="ARBA" id="ARBA00022989"/>
    </source>
</evidence>
<feature type="transmembrane region" description="Helical" evidence="6">
    <location>
        <begin position="597"/>
        <end position="619"/>
    </location>
</feature>
<reference evidence="8 9" key="1">
    <citation type="journal article" date="2008" name="Nature">
        <title>The Trichoplax genome and the nature of placozoans.</title>
        <authorList>
            <person name="Srivastava M."/>
            <person name="Begovic E."/>
            <person name="Chapman J."/>
            <person name="Putnam N.H."/>
            <person name="Hellsten U."/>
            <person name="Kawashima T."/>
            <person name="Kuo A."/>
            <person name="Mitros T."/>
            <person name="Salamov A."/>
            <person name="Carpenter M.L."/>
            <person name="Signorovitch A.Y."/>
            <person name="Moreno M.A."/>
            <person name="Kamm K."/>
            <person name="Grimwood J."/>
            <person name="Schmutz J."/>
            <person name="Shapiro H."/>
            <person name="Grigoriev I.V."/>
            <person name="Buss L.W."/>
            <person name="Schierwater B."/>
            <person name="Dellaporta S.L."/>
            <person name="Rokhsar D.S."/>
        </authorList>
    </citation>
    <scope>NUCLEOTIDE SEQUENCE [LARGE SCALE GENOMIC DNA]</scope>
    <source>
        <strain evidence="8 9">Grell-BS-1999</strain>
    </source>
</reference>
<keyword evidence="4 6" id="KW-0472">Membrane</keyword>
<dbReference type="InterPro" id="IPR017981">
    <property type="entry name" value="GPCR_2-like_7TM"/>
</dbReference>
<protein>
    <recommendedName>
        <fullName evidence="7">G-protein coupled receptors family 2 profile 2 domain-containing protein</fullName>
    </recommendedName>
</protein>
<sequence length="766" mass="85277">MPKSVVQSEACDKFKNYSTISHSEIEGRATYTCNLRPTALYYADPASFNICLCQSIKVLQSVKNLTDTKDAAMPVFIENLRQLLKNSFEFVDTSPETMYNEKINIAQALVGLQIAHNRLNESSEIDETNDLLAGCILDIRQILSSRSSCNDQDKSILQDIETSIKNYLGPRPKLCCQTGEVICRGLALDRAKEIRNGRMTREYAINYTLSYLNIMASFLQSHQGDVPSKDLSITTLNLIHQAYLDRKSSSNEDEYKNLTVCLLRSSSNILREVTGKDVVCPIQEEQRAKVSAIMYELSGDLFGQSGTEMLLGPSKTFTYESRNISDLIEDKLNGSIFGCVAIGGKVPPGSPNDTILYNIIDYSVIAGGVETESPPVTDDNGNDTNTTSNRNPLEAHKYALAIIGVIGVALSATGIVLTLTSFAMLSLPKTRKWFIHVNLSLAILISNVSFITLADITRDKLVEGIHLYRILVTVFTGEEKIYLLLYMFIGWGTPAVICGMTFAVVPDAYSYNVICWLPVTHIWIFLGPLAAILVVNVIIFGIILYVLRRRIALRMNQGRNRNQAIRTDIRNAVCLLPLLGLCWIVAFFVQIESDVVANYLFTIFVSLQGFELFIFHCVMDKQIIDAFRKRKFRYSQDKLWQDKRENSTSGFYSRNGYASSTFRNTVVTSVQSHISSKAGSTPHSSFYSKTDSKPLSKGIVNPYYATSGKDDEVSAPDSMEFNIIKTNQNNGIESHDAEAYSVSDKSTSIPNETSSDSGTESTNQLH</sequence>
<proteinExistence type="predicted"/>
<evidence type="ECO:0000256" key="5">
    <source>
        <dbReference type="SAM" id="MobiDB-lite"/>
    </source>
</evidence>
<evidence type="ECO:0000256" key="1">
    <source>
        <dbReference type="ARBA" id="ARBA00004141"/>
    </source>
</evidence>
<feature type="transmembrane region" description="Helical" evidence="6">
    <location>
        <begin position="481"/>
        <end position="502"/>
    </location>
</feature>
<feature type="domain" description="G-protein coupled receptors family 2 profile 2" evidence="7">
    <location>
        <begin position="461"/>
        <end position="620"/>
    </location>
</feature>
<gene>
    <name evidence="8" type="ORF">TRIADDRAFT_55870</name>
</gene>
<evidence type="ECO:0000313" key="8">
    <source>
        <dbReference type="EMBL" id="EDV26107.1"/>
    </source>
</evidence>
<organism evidence="8 9">
    <name type="scientific">Trichoplax adhaerens</name>
    <name type="common">Trichoplax reptans</name>
    <dbReference type="NCBI Taxonomy" id="10228"/>
    <lineage>
        <taxon>Eukaryota</taxon>
        <taxon>Metazoa</taxon>
        <taxon>Placozoa</taxon>
        <taxon>Uniplacotomia</taxon>
        <taxon>Trichoplacea</taxon>
        <taxon>Trichoplacidae</taxon>
        <taxon>Trichoplax</taxon>
    </lineage>
</organism>
<dbReference type="PANTHER" id="PTHR12011">
    <property type="entry name" value="ADHESION G-PROTEIN COUPLED RECEPTOR"/>
    <property type="match status" value="1"/>
</dbReference>
<dbReference type="CDD" id="cd15040">
    <property type="entry name" value="7tmB2_Adhesion"/>
    <property type="match status" value="1"/>
</dbReference>
<dbReference type="EMBL" id="DS985244">
    <property type="protein sequence ID" value="EDV26107.1"/>
    <property type="molecule type" value="Genomic_DNA"/>
</dbReference>
<dbReference type="GeneID" id="6753353"/>
<feature type="transmembrane region" description="Helical" evidence="6">
    <location>
        <begin position="522"/>
        <end position="547"/>
    </location>
</feature>
<dbReference type="InParanoid" id="B3RW35"/>
<dbReference type="STRING" id="10228.B3RW35"/>
<dbReference type="Proteomes" id="UP000009022">
    <property type="component" value="Unassembled WGS sequence"/>
</dbReference>
<dbReference type="HOGENOM" id="CLU_418174_0_0_1"/>